<dbReference type="InterPro" id="IPR021765">
    <property type="entry name" value="UstYa-like"/>
</dbReference>
<comment type="pathway">
    <text evidence="1">Mycotoxin biosynthesis.</text>
</comment>
<evidence type="ECO:0000313" key="5">
    <source>
        <dbReference type="Proteomes" id="UP000756132"/>
    </source>
</evidence>
<reference evidence="4" key="2">
    <citation type="journal article" date="2022" name="Microb. Genom.">
        <title>A chromosome-scale genome assembly of the tomato pathogen Cladosporium fulvum reveals a compartmentalized genome architecture and the presence of a dispensable chromosome.</title>
        <authorList>
            <person name="Zaccaron A.Z."/>
            <person name="Chen L.H."/>
            <person name="Samaras A."/>
            <person name="Stergiopoulos I."/>
        </authorList>
    </citation>
    <scope>NUCLEOTIDE SEQUENCE</scope>
    <source>
        <strain evidence="4">Race5_Kim</strain>
    </source>
</reference>
<keyword evidence="3" id="KW-1133">Transmembrane helix</keyword>
<keyword evidence="5" id="KW-1185">Reference proteome</keyword>
<gene>
    <name evidence="4" type="ORF">CLAFUR5_11663</name>
</gene>
<keyword evidence="3" id="KW-0812">Transmembrane</keyword>
<evidence type="ECO:0000256" key="3">
    <source>
        <dbReference type="SAM" id="Phobius"/>
    </source>
</evidence>
<evidence type="ECO:0000256" key="2">
    <source>
        <dbReference type="ARBA" id="ARBA00035112"/>
    </source>
</evidence>
<keyword evidence="3" id="KW-0472">Membrane</keyword>
<proteinExistence type="inferred from homology"/>
<organism evidence="4 5">
    <name type="scientific">Passalora fulva</name>
    <name type="common">Tomato leaf mold</name>
    <name type="synonym">Cladosporium fulvum</name>
    <dbReference type="NCBI Taxonomy" id="5499"/>
    <lineage>
        <taxon>Eukaryota</taxon>
        <taxon>Fungi</taxon>
        <taxon>Dikarya</taxon>
        <taxon>Ascomycota</taxon>
        <taxon>Pezizomycotina</taxon>
        <taxon>Dothideomycetes</taxon>
        <taxon>Dothideomycetidae</taxon>
        <taxon>Mycosphaerellales</taxon>
        <taxon>Mycosphaerellaceae</taxon>
        <taxon>Fulvia</taxon>
    </lineage>
</organism>
<dbReference type="Proteomes" id="UP000756132">
    <property type="component" value="Chromosome 8"/>
</dbReference>
<dbReference type="GeneID" id="71991541"/>
<evidence type="ECO:0000256" key="1">
    <source>
        <dbReference type="ARBA" id="ARBA00004685"/>
    </source>
</evidence>
<protein>
    <submittedName>
        <fullName evidence="4">Cyclochlorotine biosynthesis protein O</fullName>
    </submittedName>
</protein>
<dbReference type="Pfam" id="PF11807">
    <property type="entry name" value="UstYa"/>
    <property type="match status" value="1"/>
</dbReference>
<dbReference type="GO" id="GO:0043386">
    <property type="term" value="P:mycotoxin biosynthetic process"/>
    <property type="evidence" value="ECO:0007669"/>
    <property type="project" value="InterPro"/>
</dbReference>
<sequence length="360" mass="42110">MAASLLRYCAKANWCKDQDFMALQASSKSSVDDCSDGPWREHEEQKRLLSPEILETPPTCRRHHHLLFGLVMGNIFLTIVTILLAVALSIAASQDPSLTVYSPAKEAVRYYVHRFRPALGNETEYMGFPTDETDQRWEALYQYNASVISETQARRLLTPTMAIPGTKRYLVELEVFHNLHCLNELRKLLWPERYRLLEQLTSENGTIDRSSFGFKHWGEIISAGRPSMRLTRKDHCVDSLRQALMCNADISPISWHVNVPFNRGIYPRLATTHTCKDFSQIQKWAAEHHAPSFEQRIYDFEELQRVIDDTDIDHSTEEDLQNQYWLFPGDKWFKHWREHTYHGEVSRPQIYPTSRHEWED</sequence>
<dbReference type="RefSeq" id="XP_047765046.1">
    <property type="nucleotide sequence ID" value="XM_047910811.1"/>
</dbReference>
<reference evidence="4" key="1">
    <citation type="submission" date="2021-12" db="EMBL/GenBank/DDBJ databases">
        <authorList>
            <person name="Zaccaron A."/>
            <person name="Stergiopoulos I."/>
        </authorList>
    </citation>
    <scope>NUCLEOTIDE SEQUENCE</scope>
    <source>
        <strain evidence="4">Race5_Kim</strain>
    </source>
</reference>
<dbReference type="EMBL" id="CP090170">
    <property type="protein sequence ID" value="UJO20680.1"/>
    <property type="molecule type" value="Genomic_DNA"/>
</dbReference>
<name>A0A9Q8USE1_PASFU</name>
<dbReference type="PANTHER" id="PTHR33365">
    <property type="entry name" value="YALI0B05434P"/>
    <property type="match status" value="1"/>
</dbReference>
<dbReference type="PANTHER" id="PTHR33365:SF4">
    <property type="entry name" value="CYCLOCHLOROTINE BIOSYNTHESIS PROTEIN O"/>
    <property type="match status" value="1"/>
</dbReference>
<dbReference type="OrthoDB" id="3687641at2759"/>
<accession>A0A9Q8USE1</accession>
<comment type="similarity">
    <text evidence="2">Belongs to the ustYa family.</text>
</comment>
<feature type="transmembrane region" description="Helical" evidence="3">
    <location>
        <begin position="66"/>
        <end position="92"/>
    </location>
</feature>
<dbReference type="KEGG" id="ffu:CLAFUR5_11663"/>
<evidence type="ECO:0000313" key="4">
    <source>
        <dbReference type="EMBL" id="UJO20680.1"/>
    </source>
</evidence>
<dbReference type="AlphaFoldDB" id="A0A9Q8USE1"/>